<dbReference type="NCBIfam" id="TIGR02937">
    <property type="entry name" value="sigma70-ECF"/>
    <property type="match status" value="1"/>
</dbReference>
<gene>
    <name evidence="8" type="ORF">SAMN05421771_1777</name>
</gene>
<dbReference type="InterPro" id="IPR036388">
    <property type="entry name" value="WH-like_DNA-bd_sf"/>
</dbReference>
<dbReference type="PANTHER" id="PTHR43133">
    <property type="entry name" value="RNA POLYMERASE ECF-TYPE SIGMA FACTO"/>
    <property type="match status" value="1"/>
</dbReference>
<evidence type="ECO:0000313" key="8">
    <source>
        <dbReference type="EMBL" id="SFS10323.1"/>
    </source>
</evidence>
<dbReference type="InterPro" id="IPR014284">
    <property type="entry name" value="RNA_pol_sigma-70_dom"/>
</dbReference>
<evidence type="ECO:0000256" key="1">
    <source>
        <dbReference type="ARBA" id="ARBA00010641"/>
    </source>
</evidence>
<evidence type="ECO:0000256" key="4">
    <source>
        <dbReference type="ARBA" id="ARBA00023125"/>
    </source>
</evidence>
<organism evidence="8 9">
    <name type="scientific">Granulicella pectinivorans</name>
    <dbReference type="NCBI Taxonomy" id="474950"/>
    <lineage>
        <taxon>Bacteria</taxon>
        <taxon>Pseudomonadati</taxon>
        <taxon>Acidobacteriota</taxon>
        <taxon>Terriglobia</taxon>
        <taxon>Terriglobales</taxon>
        <taxon>Acidobacteriaceae</taxon>
        <taxon>Granulicella</taxon>
    </lineage>
</organism>
<dbReference type="InterPro" id="IPR000838">
    <property type="entry name" value="RNA_pol_sigma70_ECF_CS"/>
</dbReference>
<dbReference type="InterPro" id="IPR013325">
    <property type="entry name" value="RNA_pol_sigma_r2"/>
</dbReference>
<keyword evidence="9" id="KW-1185">Reference proteome</keyword>
<dbReference type="PROSITE" id="PS01063">
    <property type="entry name" value="SIGMA70_ECF"/>
    <property type="match status" value="1"/>
</dbReference>
<protein>
    <recommendedName>
        <fullName evidence="6">RNA polymerase sigma factor</fullName>
    </recommendedName>
</protein>
<dbReference type="GO" id="GO:0003677">
    <property type="term" value="F:DNA binding"/>
    <property type="evidence" value="ECO:0007669"/>
    <property type="project" value="UniProtKB-KW"/>
</dbReference>
<dbReference type="EMBL" id="FOZL01000001">
    <property type="protein sequence ID" value="SFS10323.1"/>
    <property type="molecule type" value="Genomic_DNA"/>
</dbReference>
<evidence type="ECO:0000256" key="3">
    <source>
        <dbReference type="ARBA" id="ARBA00023082"/>
    </source>
</evidence>
<dbReference type="STRING" id="474950.SAMN05421771_1777"/>
<sequence length="175" mass="19722">MPETTLNTLLDHRSQFLGFVRRRVENPALAEDILQSAYIRALQSESAPPEESVVAWFYRILRNAVIDHYRRRATESKALETFAHELESTPTVELHDEVCACLTSVLDALTPSYADLLRSVDLNEQPLQQYAHSHNITPANAAVRAHRARAALRKQLLLTCGACAEHACLECTCRR</sequence>
<comment type="similarity">
    <text evidence="1 6">Belongs to the sigma-70 factor family. ECF subfamily.</text>
</comment>
<dbReference type="SUPFAM" id="SSF88946">
    <property type="entry name" value="Sigma2 domain of RNA polymerase sigma factors"/>
    <property type="match status" value="1"/>
</dbReference>
<dbReference type="Gene3D" id="1.10.10.10">
    <property type="entry name" value="Winged helix-like DNA-binding domain superfamily/Winged helix DNA-binding domain"/>
    <property type="match status" value="1"/>
</dbReference>
<evidence type="ECO:0000256" key="2">
    <source>
        <dbReference type="ARBA" id="ARBA00023015"/>
    </source>
</evidence>
<proteinExistence type="inferred from homology"/>
<accession>A0A1I6M3T8</accession>
<dbReference type="RefSeq" id="WP_089838527.1">
    <property type="nucleotide sequence ID" value="NZ_FOZL01000001.1"/>
</dbReference>
<name>A0A1I6M3T8_9BACT</name>
<reference evidence="8 9" key="1">
    <citation type="submission" date="2016-10" db="EMBL/GenBank/DDBJ databases">
        <authorList>
            <person name="de Groot N.N."/>
        </authorList>
    </citation>
    <scope>NUCLEOTIDE SEQUENCE [LARGE SCALE GENOMIC DNA]</scope>
    <source>
        <strain evidence="8 9">DSM 21001</strain>
    </source>
</reference>
<dbReference type="Gene3D" id="1.10.1740.10">
    <property type="match status" value="1"/>
</dbReference>
<dbReference type="OrthoDB" id="9784984at2"/>
<dbReference type="AlphaFoldDB" id="A0A1I6M3T8"/>
<dbReference type="Proteomes" id="UP000199024">
    <property type="component" value="Unassembled WGS sequence"/>
</dbReference>
<feature type="domain" description="RNA polymerase sigma-70 region 2" evidence="7">
    <location>
        <begin position="12"/>
        <end position="73"/>
    </location>
</feature>
<keyword evidence="5 6" id="KW-0804">Transcription</keyword>
<dbReference type="Pfam" id="PF04542">
    <property type="entry name" value="Sigma70_r2"/>
    <property type="match status" value="1"/>
</dbReference>
<dbReference type="InterPro" id="IPR013324">
    <property type="entry name" value="RNA_pol_sigma_r3/r4-like"/>
</dbReference>
<dbReference type="SUPFAM" id="SSF88659">
    <property type="entry name" value="Sigma3 and sigma4 domains of RNA polymerase sigma factors"/>
    <property type="match status" value="1"/>
</dbReference>
<dbReference type="InterPro" id="IPR007627">
    <property type="entry name" value="RNA_pol_sigma70_r2"/>
</dbReference>
<keyword evidence="4 6" id="KW-0238">DNA-binding</keyword>
<evidence type="ECO:0000259" key="7">
    <source>
        <dbReference type="Pfam" id="PF04542"/>
    </source>
</evidence>
<dbReference type="GO" id="GO:0006352">
    <property type="term" value="P:DNA-templated transcription initiation"/>
    <property type="evidence" value="ECO:0007669"/>
    <property type="project" value="InterPro"/>
</dbReference>
<dbReference type="PANTHER" id="PTHR43133:SF8">
    <property type="entry name" value="RNA POLYMERASE SIGMA FACTOR HI_1459-RELATED"/>
    <property type="match status" value="1"/>
</dbReference>
<evidence type="ECO:0000256" key="5">
    <source>
        <dbReference type="ARBA" id="ARBA00023163"/>
    </source>
</evidence>
<evidence type="ECO:0000313" key="9">
    <source>
        <dbReference type="Proteomes" id="UP000199024"/>
    </source>
</evidence>
<evidence type="ECO:0000256" key="6">
    <source>
        <dbReference type="RuleBase" id="RU000716"/>
    </source>
</evidence>
<dbReference type="InterPro" id="IPR039425">
    <property type="entry name" value="RNA_pol_sigma-70-like"/>
</dbReference>
<keyword evidence="2 6" id="KW-0805">Transcription regulation</keyword>
<keyword evidence="3 6" id="KW-0731">Sigma factor</keyword>
<dbReference type="GO" id="GO:0016987">
    <property type="term" value="F:sigma factor activity"/>
    <property type="evidence" value="ECO:0007669"/>
    <property type="project" value="UniProtKB-KW"/>
</dbReference>